<dbReference type="InterPro" id="IPR003661">
    <property type="entry name" value="HisK_dim/P_dom"/>
</dbReference>
<dbReference type="SMART" id="SM00387">
    <property type="entry name" value="HATPase_c"/>
    <property type="match status" value="1"/>
</dbReference>
<evidence type="ECO:0000256" key="3">
    <source>
        <dbReference type="ARBA" id="ARBA00022553"/>
    </source>
</evidence>
<dbReference type="Pfam" id="PF00072">
    <property type="entry name" value="Response_reg"/>
    <property type="match status" value="1"/>
</dbReference>
<feature type="transmembrane region" description="Helical" evidence="8">
    <location>
        <begin position="182"/>
        <end position="198"/>
    </location>
</feature>
<dbReference type="Pfam" id="PF00512">
    <property type="entry name" value="HisKA"/>
    <property type="match status" value="1"/>
</dbReference>
<dbReference type="SUPFAM" id="SSF47384">
    <property type="entry name" value="Homodimeric domain of signal transducing histidine kinase"/>
    <property type="match status" value="1"/>
</dbReference>
<dbReference type="CDD" id="cd00082">
    <property type="entry name" value="HisKA"/>
    <property type="match status" value="1"/>
</dbReference>
<feature type="transmembrane region" description="Helical" evidence="8">
    <location>
        <begin position="152"/>
        <end position="170"/>
    </location>
</feature>
<feature type="transmembrane region" description="Helical" evidence="8">
    <location>
        <begin position="385"/>
        <end position="406"/>
    </location>
</feature>
<keyword evidence="8" id="KW-1133">Transmembrane helix</keyword>
<comment type="catalytic activity">
    <reaction evidence="1">
        <text>ATP + protein L-histidine = ADP + protein N-phospho-L-histidine.</text>
        <dbReference type="EC" id="2.7.13.3"/>
    </reaction>
</comment>
<feature type="transmembrane region" description="Helical" evidence="8">
    <location>
        <begin position="108"/>
        <end position="132"/>
    </location>
</feature>
<evidence type="ECO:0000256" key="1">
    <source>
        <dbReference type="ARBA" id="ARBA00000085"/>
    </source>
</evidence>
<dbReference type="OrthoDB" id="9797243at2"/>
<evidence type="ECO:0000259" key="9">
    <source>
        <dbReference type="PROSITE" id="PS50109"/>
    </source>
</evidence>
<dbReference type="Gene3D" id="3.30.565.10">
    <property type="entry name" value="Histidine kinase-like ATPase, C-terminal domain"/>
    <property type="match status" value="1"/>
</dbReference>
<feature type="transmembrane region" description="Helical" evidence="8">
    <location>
        <begin position="565"/>
        <end position="585"/>
    </location>
</feature>
<accession>A0A1H6D784</accession>
<dbReference type="InterPro" id="IPR036890">
    <property type="entry name" value="HATPase_C_sf"/>
</dbReference>
<dbReference type="SMART" id="SM00388">
    <property type="entry name" value="HisKA"/>
    <property type="match status" value="1"/>
</dbReference>
<reference evidence="11 12" key="1">
    <citation type="submission" date="2016-10" db="EMBL/GenBank/DDBJ databases">
        <authorList>
            <person name="de Groot N.N."/>
        </authorList>
    </citation>
    <scope>NUCLEOTIDE SEQUENCE [LARGE SCALE GENOMIC DNA]</scope>
    <source>
        <strain evidence="11 12">DSM 22012</strain>
    </source>
</reference>
<feature type="transmembrane region" description="Helical" evidence="8">
    <location>
        <begin position="218"/>
        <end position="237"/>
    </location>
</feature>
<name>A0A1H6D784_9GAMM</name>
<evidence type="ECO:0000256" key="5">
    <source>
        <dbReference type="ARBA" id="ARBA00022777"/>
    </source>
</evidence>
<keyword evidence="12" id="KW-1185">Reference proteome</keyword>
<dbReference type="InterPro" id="IPR036097">
    <property type="entry name" value="HisK_dim/P_sf"/>
</dbReference>
<feature type="domain" description="Response regulatory" evidence="10">
    <location>
        <begin position="914"/>
        <end position="1027"/>
    </location>
</feature>
<feature type="transmembrane region" description="Helical" evidence="8">
    <location>
        <begin position="597"/>
        <end position="621"/>
    </location>
</feature>
<dbReference type="PROSITE" id="PS50110">
    <property type="entry name" value="RESPONSE_REGULATORY"/>
    <property type="match status" value="1"/>
</dbReference>
<dbReference type="EMBL" id="FNVQ01000005">
    <property type="protein sequence ID" value="SEG81267.1"/>
    <property type="molecule type" value="Genomic_DNA"/>
</dbReference>
<gene>
    <name evidence="11" type="ORF">SAMN05444390_105162</name>
</gene>
<evidence type="ECO:0000256" key="7">
    <source>
        <dbReference type="PROSITE-ProRule" id="PRU00169"/>
    </source>
</evidence>
<dbReference type="FunFam" id="3.30.565.10:FF:000010">
    <property type="entry name" value="Sensor histidine kinase RcsC"/>
    <property type="match status" value="1"/>
</dbReference>
<keyword evidence="5 11" id="KW-0418">Kinase</keyword>
<evidence type="ECO:0000313" key="12">
    <source>
        <dbReference type="Proteomes" id="UP000236745"/>
    </source>
</evidence>
<dbReference type="Proteomes" id="UP000236745">
    <property type="component" value="Unassembled WGS sequence"/>
</dbReference>
<dbReference type="GO" id="GO:0000155">
    <property type="term" value="F:phosphorelay sensor kinase activity"/>
    <property type="evidence" value="ECO:0007669"/>
    <property type="project" value="InterPro"/>
</dbReference>
<feature type="transmembrane region" description="Helical" evidence="8">
    <location>
        <begin position="456"/>
        <end position="476"/>
    </location>
</feature>
<dbReference type="InterPro" id="IPR011006">
    <property type="entry name" value="CheY-like_superfamily"/>
</dbReference>
<dbReference type="GO" id="GO:0009927">
    <property type="term" value="F:histidine phosphotransfer kinase activity"/>
    <property type="evidence" value="ECO:0007669"/>
    <property type="project" value="TreeGrafter"/>
</dbReference>
<feature type="transmembrane region" description="Helical" evidence="8">
    <location>
        <begin position="427"/>
        <end position="450"/>
    </location>
</feature>
<evidence type="ECO:0000256" key="4">
    <source>
        <dbReference type="ARBA" id="ARBA00022679"/>
    </source>
</evidence>
<feature type="transmembrane region" description="Helical" evidence="8">
    <location>
        <begin position="44"/>
        <end position="68"/>
    </location>
</feature>
<proteinExistence type="predicted"/>
<keyword evidence="8" id="KW-0812">Transmembrane</keyword>
<dbReference type="PROSITE" id="PS50109">
    <property type="entry name" value="HIS_KIN"/>
    <property type="match status" value="1"/>
</dbReference>
<evidence type="ECO:0000256" key="6">
    <source>
        <dbReference type="ARBA" id="ARBA00023012"/>
    </source>
</evidence>
<sequence>MTTPQQQVFRVRRKYNQWVANQTLEDYSLRFTAKAARRWSLGRVANTALGGISFLALEAIGGAITLSYGFDHTLAATLLVTLVILLTAIPITYYAARYGVDIDLLTRGAGFGYIGSTVTSLIYASFTFIFLALEAAIMAKALELMFSVPLSIGYFFSAFMVIPVVIYGFTFISRFQMLSQPLWVALQILPLACVLIYSEDSISGWLGYQGAKEHSEAFDFLLMGAASTVVMSLLAQIGEQVDYLRFLPEKGSHNRLRWWSALLLAGPGWIIMGAIKILIGSFLAVLVLQSGGLLGDAAEPTQMYMTAFEHVTASPELALALTGLFVILSQVKINVTNAYAGSLAWSNFFSRLTHIHPGRVVWLVFNVVIAWLLMELGIYEAFESILGIFSILVVAWVGSLVADLVINKPLGISPRGIEFKRAHLYDINPVGVGSMAISSLIGVVCMLGICGPELKAFAPFVALAATFVLVPLIALATRSRYYIAREPLPACGTQCSICEHHFEPEDMTVCPLYGGNICSLCCSLDARCNDACKQDSTFSHQISSVLRAILPAALMGKVNSRLGHFIGLMLVFDTIVGAFLSLIYFQMQGPEPDSVGLVGAVLWKVFFLLQIIIGVAAWLFLLAHESRVLAQDESAQQTERLMAEIRAHELTDQELQDAKEMAEAASLAKSRYLTGISHELRTPLNAVLGYAQLLDVAADIPGHRRPAINVIKRSSEHLANLIEELLDISRIEAGRLELYRNEVALISFMEQIVYMFRLQAEAKGINFSYTRQQRVPEFVATDEKRLRQILINLLSNAIKFTDKGSVSLTLTYRSEVAEFVISDTGVGIAEEDLERIYKPFERLESAASHQPGTGLGLTITKLLTDIMGGDLQVESVPGRGTTFRLTLMMTSLTKPVQIPVSQIWLGGYLGERKSVMIVDDDPTHRDLIRDILQPVGFNVITAQDGDNCIELCSQDLPDLFILDVSMPGMTGWELLHTLRERGAAVPVIMLSADAREWAQLSDVHPFDAYLVKPVRVAELLEQIGKLLHLEWDKQVECQGRDDEPENPSLPLVNIGQLKRYVEIGYLEGIKSEVERIAQEASLSNQETEALRAMVNSFNFTGVIDRLMTLTSLYGQCNECQSESTCS</sequence>
<dbReference type="EC" id="2.7.13.3" evidence="2"/>
<organism evidence="11 12">
    <name type="scientific">Marinobacterium lutimaris</name>
    <dbReference type="NCBI Taxonomy" id="568106"/>
    <lineage>
        <taxon>Bacteria</taxon>
        <taxon>Pseudomonadati</taxon>
        <taxon>Pseudomonadota</taxon>
        <taxon>Gammaproteobacteria</taxon>
        <taxon>Oceanospirillales</taxon>
        <taxon>Oceanospirillaceae</taxon>
        <taxon>Marinobacterium</taxon>
    </lineage>
</organism>
<dbReference type="SMART" id="SM00448">
    <property type="entry name" value="REC"/>
    <property type="match status" value="1"/>
</dbReference>
<feature type="domain" description="Histidine kinase" evidence="9">
    <location>
        <begin position="675"/>
        <end position="891"/>
    </location>
</feature>
<dbReference type="Gene3D" id="3.40.50.2300">
    <property type="match status" value="1"/>
</dbReference>
<evidence type="ECO:0000259" key="10">
    <source>
        <dbReference type="PROSITE" id="PS50110"/>
    </source>
</evidence>
<feature type="transmembrane region" description="Helical" evidence="8">
    <location>
        <begin position="360"/>
        <end position="379"/>
    </location>
</feature>
<evidence type="ECO:0000313" key="11">
    <source>
        <dbReference type="EMBL" id="SEG81267.1"/>
    </source>
</evidence>
<dbReference type="PRINTS" id="PR00344">
    <property type="entry name" value="BCTRLSENSOR"/>
</dbReference>
<keyword evidence="6" id="KW-0902">Two-component regulatory system</keyword>
<dbReference type="SUPFAM" id="SSF55874">
    <property type="entry name" value="ATPase domain of HSP90 chaperone/DNA topoisomerase II/histidine kinase"/>
    <property type="match status" value="1"/>
</dbReference>
<dbReference type="Gene3D" id="1.10.4160.10">
    <property type="entry name" value="Hydantoin permease"/>
    <property type="match status" value="1"/>
</dbReference>
<dbReference type="InterPro" id="IPR004358">
    <property type="entry name" value="Sig_transdc_His_kin-like_C"/>
</dbReference>
<protein>
    <recommendedName>
        <fullName evidence="2">histidine kinase</fullName>
        <ecNumber evidence="2">2.7.13.3</ecNumber>
    </recommendedName>
</protein>
<dbReference type="Pfam" id="PF02518">
    <property type="entry name" value="HATPase_c"/>
    <property type="match status" value="1"/>
</dbReference>
<dbReference type="GO" id="GO:0005886">
    <property type="term" value="C:plasma membrane"/>
    <property type="evidence" value="ECO:0007669"/>
    <property type="project" value="TreeGrafter"/>
</dbReference>
<dbReference type="InterPro" id="IPR003594">
    <property type="entry name" value="HATPase_dom"/>
</dbReference>
<feature type="transmembrane region" description="Helical" evidence="8">
    <location>
        <begin position="258"/>
        <end position="287"/>
    </location>
</feature>
<dbReference type="Gene3D" id="1.10.287.130">
    <property type="match status" value="1"/>
</dbReference>
<dbReference type="CDD" id="cd16922">
    <property type="entry name" value="HATPase_EvgS-ArcB-TorS-like"/>
    <property type="match status" value="1"/>
</dbReference>
<evidence type="ECO:0000256" key="8">
    <source>
        <dbReference type="SAM" id="Phobius"/>
    </source>
</evidence>
<dbReference type="RefSeq" id="WP_104004994.1">
    <property type="nucleotide sequence ID" value="NZ_FNVQ01000005.1"/>
</dbReference>
<feature type="transmembrane region" description="Helical" evidence="8">
    <location>
        <begin position="307"/>
        <end position="328"/>
    </location>
</feature>
<dbReference type="InterPro" id="IPR001789">
    <property type="entry name" value="Sig_transdc_resp-reg_receiver"/>
</dbReference>
<feature type="transmembrane region" description="Helical" evidence="8">
    <location>
        <begin position="74"/>
        <end position="96"/>
    </location>
</feature>
<dbReference type="CDD" id="cd00156">
    <property type="entry name" value="REC"/>
    <property type="match status" value="1"/>
</dbReference>
<dbReference type="PANTHER" id="PTHR43047:SF72">
    <property type="entry name" value="OSMOSENSING HISTIDINE PROTEIN KINASE SLN1"/>
    <property type="match status" value="1"/>
</dbReference>
<dbReference type="AlphaFoldDB" id="A0A1H6D784"/>
<dbReference type="PANTHER" id="PTHR43047">
    <property type="entry name" value="TWO-COMPONENT HISTIDINE PROTEIN KINASE"/>
    <property type="match status" value="1"/>
</dbReference>
<evidence type="ECO:0000256" key="2">
    <source>
        <dbReference type="ARBA" id="ARBA00012438"/>
    </source>
</evidence>
<feature type="modified residue" description="4-aspartylphosphate" evidence="7">
    <location>
        <position position="963"/>
    </location>
</feature>
<dbReference type="InterPro" id="IPR005467">
    <property type="entry name" value="His_kinase_dom"/>
</dbReference>
<keyword evidence="3 7" id="KW-0597">Phosphoprotein</keyword>
<keyword evidence="8" id="KW-0472">Membrane</keyword>
<keyword evidence="4" id="KW-0808">Transferase</keyword>
<dbReference type="SUPFAM" id="SSF52172">
    <property type="entry name" value="CheY-like"/>
    <property type="match status" value="1"/>
</dbReference>